<accession>A0A0F9DDI4</accession>
<dbReference type="InterPro" id="IPR054353">
    <property type="entry name" value="IstA-like_C"/>
</dbReference>
<dbReference type="InterPro" id="IPR001584">
    <property type="entry name" value="Integrase_cat-core"/>
</dbReference>
<evidence type="ECO:0000259" key="1">
    <source>
        <dbReference type="PROSITE" id="PS50994"/>
    </source>
</evidence>
<dbReference type="PROSITE" id="PS50994">
    <property type="entry name" value="INTEGRASE"/>
    <property type="match status" value="1"/>
</dbReference>
<dbReference type="PANTHER" id="PTHR35004">
    <property type="entry name" value="TRANSPOSASE RV3428C-RELATED"/>
    <property type="match status" value="1"/>
</dbReference>
<comment type="caution">
    <text evidence="2">The sequence shown here is derived from an EMBL/GenBank/DDBJ whole genome shotgun (WGS) entry which is preliminary data.</text>
</comment>
<evidence type="ECO:0000313" key="2">
    <source>
        <dbReference type="EMBL" id="KKL59739.1"/>
    </source>
</evidence>
<organism evidence="2">
    <name type="scientific">marine sediment metagenome</name>
    <dbReference type="NCBI Taxonomy" id="412755"/>
    <lineage>
        <taxon>unclassified sequences</taxon>
        <taxon>metagenomes</taxon>
        <taxon>ecological metagenomes</taxon>
    </lineage>
</organism>
<sequence>IEQNKKTRRKQRMYATKMCERLCDEYGFTGHYSTVQRYIQEATNRSKEVFMPLKHPPGEAQVDFGQAVVKMAGILRRIFFFVMALPYSDVFFVKAYERECTETFWDGHVEAFKFFGGVAKRITYDNSRIAISKIIGPRERDLTNGFLQLVSHYLFRYHFCLVRRPNEKGIVEGLVRFSRQNFLVPVPQVRDFEELNMHLLNMCREDMQRKVRGQTKIKEKLLSQEQFSFRPLPFKPFDACRTQGCGVNSELLVRFDDNGYSVPMEYAYHDVTVKGYTDRVAIYRFNDLIAVHKRCWEKEKQIFNPLHYLPLLERKPHSLAFARPFENFFLPKCFEILSGRMETELENGVKEYIGVLRLLETYSLKLLTKAVEKSLRLRVHNKDGIKQFLPAYKPSEPATFKLAGREYLQAVKVSKANIGDYGELLCCGGLS</sequence>
<reference evidence="2" key="1">
    <citation type="journal article" date="2015" name="Nature">
        <title>Complex archaea that bridge the gap between prokaryotes and eukaryotes.</title>
        <authorList>
            <person name="Spang A."/>
            <person name="Saw J.H."/>
            <person name="Jorgensen S.L."/>
            <person name="Zaremba-Niedzwiedzka K."/>
            <person name="Martijn J."/>
            <person name="Lind A.E."/>
            <person name="van Eijk R."/>
            <person name="Schleper C."/>
            <person name="Guy L."/>
            <person name="Ettema T.J."/>
        </authorList>
    </citation>
    <scope>NUCLEOTIDE SEQUENCE</scope>
</reference>
<dbReference type="AlphaFoldDB" id="A0A0F9DDI4"/>
<dbReference type="PANTHER" id="PTHR35004:SF7">
    <property type="entry name" value="INTEGRASE PROTEIN"/>
    <property type="match status" value="1"/>
</dbReference>
<feature type="domain" description="Integrase catalytic" evidence="1">
    <location>
        <begin position="53"/>
        <end position="227"/>
    </location>
</feature>
<dbReference type="GO" id="GO:0015074">
    <property type="term" value="P:DNA integration"/>
    <property type="evidence" value="ECO:0007669"/>
    <property type="project" value="InterPro"/>
</dbReference>
<proteinExistence type="predicted"/>
<dbReference type="NCBIfam" id="NF033546">
    <property type="entry name" value="transpos_IS21"/>
    <property type="match status" value="1"/>
</dbReference>
<gene>
    <name evidence="2" type="ORF">LCGC14_2212320</name>
</gene>
<name>A0A0F9DDI4_9ZZZZ</name>
<feature type="non-terminal residue" evidence="2">
    <location>
        <position position="1"/>
    </location>
</feature>
<dbReference type="EMBL" id="LAZR01029384">
    <property type="protein sequence ID" value="KKL59739.1"/>
    <property type="molecule type" value="Genomic_DNA"/>
</dbReference>
<protein>
    <recommendedName>
        <fullName evidence="1">Integrase catalytic domain-containing protein</fullName>
    </recommendedName>
</protein>
<dbReference type="Pfam" id="PF22483">
    <property type="entry name" value="Mu-transpos_C_2"/>
    <property type="match status" value="1"/>
</dbReference>